<evidence type="ECO:0000256" key="5">
    <source>
        <dbReference type="ARBA" id="ARBA00023136"/>
    </source>
</evidence>
<keyword evidence="3 6" id="KW-0812">Transmembrane</keyword>
<protein>
    <submittedName>
        <fullName evidence="8">Sodium:proton antiporter</fullName>
    </submittedName>
</protein>
<keyword evidence="4 6" id="KW-1133">Transmembrane helix</keyword>
<dbReference type="Proteomes" id="UP000298133">
    <property type="component" value="Unassembled WGS sequence"/>
</dbReference>
<feature type="transmembrane region" description="Helical" evidence="6">
    <location>
        <begin position="337"/>
        <end position="357"/>
    </location>
</feature>
<dbReference type="AlphaFoldDB" id="A0A4Y8UJY6"/>
<evidence type="ECO:0000313" key="8">
    <source>
        <dbReference type="EMBL" id="TFH69116.1"/>
    </source>
</evidence>
<dbReference type="PANTHER" id="PTHR43478">
    <property type="entry name" value="NA+/H+ ANTIPORTER-RELATED"/>
    <property type="match status" value="1"/>
</dbReference>
<accession>A0A4Y8UJY6</accession>
<keyword evidence="2" id="KW-1003">Cell membrane</keyword>
<feature type="transmembrane region" description="Helical" evidence="6">
    <location>
        <begin position="426"/>
        <end position="444"/>
    </location>
</feature>
<evidence type="ECO:0000256" key="1">
    <source>
        <dbReference type="ARBA" id="ARBA00004651"/>
    </source>
</evidence>
<feature type="transmembrane region" description="Helical" evidence="6">
    <location>
        <begin position="104"/>
        <end position="123"/>
    </location>
</feature>
<dbReference type="PANTHER" id="PTHR43478:SF1">
    <property type="entry name" value="NA+_H+ ANTIPORTER NHAC-LIKE C-TERMINAL DOMAIN-CONTAINING PROTEIN"/>
    <property type="match status" value="1"/>
</dbReference>
<evidence type="ECO:0000256" key="3">
    <source>
        <dbReference type="ARBA" id="ARBA00022692"/>
    </source>
</evidence>
<feature type="transmembrane region" description="Helical" evidence="6">
    <location>
        <begin position="182"/>
        <end position="208"/>
    </location>
</feature>
<feature type="transmembrane region" description="Helical" evidence="6">
    <location>
        <begin position="12"/>
        <end position="40"/>
    </location>
</feature>
<feature type="transmembrane region" description="Helical" evidence="6">
    <location>
        <begin position="144"/>
        <end position="170"/>
    </location>
</feature>
<comment type="caution">
    <text evidence="8">The sequence shown here is derived from an EMBL/GenBank/DDBJ whole genome shotgun (WGS) entry which is preliminary data.</text>
</comment>
<gene>
    <name evidence="8" type="ORF">E3W66_04070</name>
</gene>
<evidence type="ECO:0000313" key="9">
    <source>
        <dbReference type="Proteomes" id="UP000298133"/>
    </source>
</evidence>
<feature type="transmembrane region" description="Helical" evidence="6">
    <location>
        <begin position="300"/>
        <end position="317"/>
    </location>
</feature>
<feature type="transmembrane region" description="Helical" evidence="6">
    <location>
        <begin position="246"/>
        <end position="263"/>
    </location>
</feature>
<feature type="transmembrane region" description="Helical" evidence="6">
    <location>
        <begin position="61"/>
        <end position="84"/>
    </location>
</feature>
<feature type="transmembrane region" description="Helical" evidence="6">
    <location>
        <begin position="269"/>
        <end position="288"/>
    </location>
</feature>
<keyword evidence="5 6" id="KW-0472">Membrane</keyword>
<dbReference type="InterPro" id="IPR018461">
    <property type="entry name" value="Na/H_Antiport_NhaC-like_C"/>
</dbReference>
<dbReference type="GO" id="GO:0005886">
    <property type="term" value="C:plasma membrane"/>
    <property type="evidence" value="ECO:0007669"/>
    <property type="project" value="UniProtKB-SubCell"/>
</dbReference>
<proteinExistence type="predicted"/>
<feature type="transmembrane region" description="Helical" evidence="6">
    <location>
        <begin position="364"/>
        <end position="390"/>
    </location>
</feature>
<organism evidence="8 9">
    <name type="scientific">Gammaproteobacteria bacterium LSUCC0057</name>
    <dbReference type="NCBI Taxonomy" id="2559237"/>
    <lineage>
        <taxon>Bacteria</taxon>
        <taxon>Pseudomonadati</taxon>
        <taxon>Pseudomonadota</taxon>
        <taxon>Gammaproteobacteria</taxon>
        <taxon>Cellvibrionales</taxon>
        <taxon>Porticoccaceae</taxon>
        <taxon>SAR92 clade</taxon>
    </lineage>
</organism>
<keyword evidence="9" id="KW-1185">Reference proteome</keyword>
<feature type="domain" description="Na+/H+ antiporter NhaC-like C-terminal" evidence="7">
    <location>
        <begin position="184"/>
        <end position="444"/>
    </location>
</feature>
<reference evidence="8 9" key="1">
    <citation type="submission" date="2019-03" db="EMBL/GenBank/DDBJ databases">
        <title>Draft genome of Gammaproteobacteria bacterium LSUCC0057, a member of the SAR92 clade.</title>
        <authorList>
            <person name="Lanclos V.C."/>
            <person name="Doiron C."/>
            <person name="Henson M.W."/>
            <person name="Thrash J.C."/>
        </authorList>
    </citation>
    <scope>NUCLEOTIDE SEQUENCE [LARGE SCALE GENOMIC DNA]</scope>
    <source>
        <strain evidence="8 9">LSUCC0057</strain>
    </source>
</reference>
<name>A0A4Y8UJY6_9GAMM</name>
<comment type="subcellular location">
    <subcellularLocation>
        <location evidence="1">Cell membrane</location>
        <topology evidence="1">Multi-pass membrane protein</topology>
    </subcellularLocation>
</comment>
<sequence>MEHYAAWSLLPTALVVVVALWLHRPAIALICGVIVGLAMLDSGELIGNFAALTTATLQDETVAWVIAVCGLMGSLIFLLIRTGAATAFANRLAEHANTRRRALLVTWLLGIIIFIDDYLNAIAISASMKKVTDRYRVSRSMLSYVVDSTAAPVCVIVPISTWAVFFAALLEQSGAAASGEGLALYITAIPYMFYAWIAMLLVPLVVIGRVPLWGAMRRAEAAAASGRLALTPVAEIEERGEQRSDLWAFLLPLLALIGFSWAFDIDLLKGVMVTLALTIPYLIARRLINLRDALDACMDGFKMMMAPLAIVFFAFMFKSVNDQLGLSLYVIESVQPLMTPLLLPLIVFLTMAAICFATGSSWGVFAIAIPIVMPLGAAMGVEPALLIGALLSASSFGSHACFYSDSTALVAQSAGCGVMEHALSQLPYALLAALLAGLAFVAIGL</sequence>
<dbReference type="OrthoDB" id="9762978at2"/>
<evidence type="ECO:0000256" key="2">
    <source>
        <dbReference type="ARBA" id="ARBA00022475"/>
    </source>
</evidence>
<evidence type="ECO:0000256" key="4">
    <source>
        <dbReference type="ARBA" id="ARBA00022989"/>
    </source>
</evidence>
<evidence type="ECO:0000256" key="6">
    <source>
        <dbReference type="SAM" id="Phobius"/>
    </source>
</evidence>
<dbReference type="EMBL" id="SPIA01000001">
    <property type="protein sequence ID" value="TFH69116.1"/>
    <property type="molecule type" value="Genomic_DNA"/>
</dbReference>
<evidence type="ECO:0000259" key="7">
    <source>
        <dbReference type="Pfam" id="PF03553"/>
    </source>
</evidence>
<dbReference type="Pfam" id="PF03553">
    <property type="entry name" value="Na_H_antiporter"/>
    <property type="match status" value="1"/>
</dbReference>